<protein>
    <recommendedName>
        <fullName evidence="3">Carboxylic ester hydrolase</fullName>
        <ecNumber evidence="3">3.1.1.-</ecNumber>
    </recommendedName>
</protein>
<reference evidence="5 6" key="1">
    <citation type="journal article" date="2020" name="ISME J.">
        <title>Uncovering the hidden diversity of litter-decomposition mechanisms in mushroom-forming fungi.</title>
        <authorList>
            <person name="Floudas D."/>
            <person name="Bentzer J."/>
            <person name="Ahren D."/>
            <person name="Johansson T."/>
            <person name="Persson P."/>
            <person name="Tunlid A."/>
        </authorList>
    </citation>
    <scope>NUCLEOTIDE SEQUENCE [LARGE SCALE GENOMIC DNA]</scope>
    <source>
        <strain evidence="5 6">CBS 291.85</strain>
    </source>
</reference>
<dbReference type="SUPFAM" id="SSF53474">
    <property type="entry name" value="alpha/beta-Hydrolases"/>
    <property type="match status" value="1"/>
</dbReference>
<evidence type="ECO:0000313" key="6">
    <source>
        <dbReference type="Proteomes" id="UP000559256"/>
    </source>
</evidence>
<dbReference type="Gene3D" id="3.40.50.1820">
    <property type="entry name" value="alpha/beta hydrolase"/>
    <property type="match status" value="1"/>
</dbReference>
<dbReference type="AlphaFoldDB" id="A0A8H5FRR8"/>
<evidence type="ECO:0000313" key="5">
    <source>
        <dbReference type="EMBL" id="KAF5346303.1"/>
    </source>
</evidence>
<dbReference type="EC" id="3.1.1.-" evidence="3"/>
<name>A0A8H5FRR8_9AGAR</name>
<dbReference type="OrthoDB" id="6846267at2759"/>
<keyword evidence="2 3" id="KW-0378">Hydrolase</keyword>
<dbReference type="Proteomes" id="UP000559256">
    <property type="component" value="Unassembled WGS sequence"/>
</dbReference>
<keyword evidence="6" id="KW-1185">Reference proteome</keyword>
<accession>A0A8H5FRR8</accession>
<gene>
    <name evidence="5" type="ORF">D9758_011467</name>
</gene>
<dbReference type="EMBL" id="JAACJM010000103">
    <property type="protein sequence ID" value="KAF5346303.1"/>
    <property type="molecule type" value="Genomic_DNA"/>
</dbReference>
<evidence type="ECO:0000259" key="4">
    <source>
        <dbReference type="Pfam" id="PF00135"/>
    </source>
</evidence>
<dbReference type="InterPro" id="IPR019826">
    <property type="entry name" value="Carboxylesterase_B_AS"/>
</dbReference>
<feature type="domain" description="Carboxylesterase type B" evidence="4">
    <location>
        <begin position="21"/>
        <end position="515"/>
    </location>
</feature>
<dbReference type="PANTHER" id="PTHR43142">
    <property type="entry name" value="CARBOXYLIC ESTER HYDROLASE"/>
    <property type="match status" value="1"/>
</dbReference>
<dbReference type="Pfam" id="PF00135">
    <property type="entry name" value="COesterase"/>
    <property type="match status" value="1"/>
</dbReference>
<dbReference type="PANTHER" id="PTHR43142:SF8">
    <property type="entry name" value="CARBOXYLIC ESTER HYDROLASE"/>
    <property type="match status" value="1"/>
</dbReference>
<dbReference type="InterPro" id="IPR029058">
    <property type="entry name" value="AB_hydrolase_fold"/>
</dbReference>
<sequence>MGNVLAPYKRETCTVADLGQLGSLKGLLLSRPETGEPLVKRFLNVPYMLPAIGVYRWRRPRPLPPHYSYSPNDGGPRDCTEFGPMFPQPQYTTLQSHDANKYSEDSLTLNIWTPSGTPPERGWPVMLWLHGGWLQVGDASIDPDMDPTELISKSGGNLQCVFIAPAYRLSVFGFMASHELEEEAAVVKEGAGGTGEIAVGNYGLWDQYEALQWVYRNVHHFGGNKDEIILSGRSAGAYRTHAIAAHDLLMKKEEECKYKRLVMFSNAIPADPKTISEVQPQFEELLTACSIPLSLSGPKKLAALRAIPALELVDKIMTLESHTFRPVRDGVFFPHDLFKRFHRGDFAQEFKKRGMKLLIGETRDEETLYRQINPPDDLESLYKQVGNYYSPAVTKVVIDAYYNRNLHAQSAHPDPDPDIDSWKKVYGDIISDGQVRAPTRLLIRQLTSAGVPLSHVHRYLINFRLSCINKRAPSTFGVSHASDKPIWNFSIFHGLTPEEEKTMRAWIDDFRKYIWGDLQEVEWGTKDWDEVKMLGPSGEIEVVKDEKWRYLIEVGEEMSKVEK</sequence>
<proteinExistence type="inferred from homology"/>
<organism evidence="5 6">
    <name type="scientific">Tetrapyrgos nigripes</name>
    <dbReference type="NCBI Taxonomy" id="182062"/>
    <lineage>
        <taxon>Eukaryota</taxon>
        <taxon>Fungi</taxon>
        <taxon>Dikarya</taxon>
        <taxon>Basidiomycota</taxon>
        <taxon>Agaricomycotina</taxon>
        <taxon>Agaricomycetes</taxon>
        <taxon>Agaricomycetidae</taxon>
        <taxon>Agaricales</taxon>
        <taxon>Marasmiineae</taxon>
        <taxon>Marasmiaceae</taxon>
        <taxon>Tetrapyrgos</taxon>
    </lineage>
</organism>
<comment type="similarity">
    <text evidence="1 3">Belongs to the type-B carboxylesterase/lipase family.</text>
</comment>
<dbReference type="InterPro" id="IPR002018">
    <property type="entry name" value="CarbesteraseB"/>
</dbReference>
<evidence type="ECO:0000256" key="3">
    <source>
        <dbReference type="RuleBase" id="RU361235"/>
    </source>
</evidence>
<dbReference type="GO" id="GO:0016787">
    <property type="term" value="F:hydrolase activity"/>
    <property type="evidence" value="ECO:0007669"/>
    <property type="project" value="UniProtKB-KW"/>
</dbReference>
<comment type="caution">
    <text evidence="5">The sequence shown here is derived from an EMBL/GenBank/DDBJ whole genome shotgun (WGS) entry which is preliminary data.</text>
</comment>
<evidence type="ECO:0000256" key="1">
    <source>
        <dbReference type="ARBA" id="ARBA00005964"/>
    </source>
</evidence>
<evidence type="ECO:0000256" key="2">
    <source>
        <dbReference type="ARBA" id="ARBA00022801"/>
    </source>
</evidence>
<dbReference type="PROSITE" id="PS00122">
    <property type="entry name" value="CARBOXYLESTERASE_B_1"/>
    <property type="match status" value="1"/>
</dbReference>